<dbReference type="Gene3D" id="3.30.70.270">
    <property type="match status" value="1"/>
</dbReference>
<proteinExistence type="predicted"/>
<comment type="caution">
    <text evidence="5">The sequence shown here is derived from an EMBL/GenBank/DDBJ whole genome shotgun (WGS) entry which is preliminary data.</text>
</comment>
<dbReference type="Pfam" id="PF00990">
    <property type="entry name" value="GGDEF"/>
    <property type="match status" value="1"/>
</dbReference>
<dbReference type="GO" id="GO:0052621">
    <property type="term" value="F:diguanylate cyclase activity"/>
    <property type="evidence" value="ECO:0007669"/>
    <property type="project" value="UniProtKB-EC"/>
</dbReference>
<evidence type="ECO:0000256" key="3">
    <source>
        <dbReference type="SAM" id="MobiDB-lite"/>
    </source>
</evidence>
<dbReference type="Proteomes" id="UP000294958">
    <property type="component" value="Unassembled WGS sequence"/>
</dbReference>
<dbReference type="EC" id="2.7.7.65" evidence="1"/>
<dbReference type="InterPro" id="IPR000160">
    <property type="entry name" value="GGDEF_dom"/>
</dbReference>
<evidence type="ECO:0000313" key="5">
    <source>
        <dbReference type="EMBL" id="TDR35035.1"/>
    </source>
</evidence>
<dbReference type="PANTHER" id="PTHR45138">
    <property type="entry name" value="REGULATORY COMPONENTS OF SENSORY TRANSDUCTION SYSTEM"/>
    <property type="match status" value="1"/>
</dbReference>
<keyword evidence="6" id="KW-1185">Reference proteome</keyword>
<evidence type="ECO:0000259" key="4">
    <source>
        <dbReference type="PROSITE" id="PS50887"/>
    </source>
</evidence>
<dbReference type="CDD" id="cd01949">
    <property type="entry name" value="GGDEF"/>
    <property type="match status" value="1"/>
</dbReference>
<dbReference type="InterPro" id="IPR043128">
    <property type="entry name" value="Rev_trsase/Diguanyl_cyclase"/>
</dbReference>
<reference evidence="5 6" key="1">
    <citation type="submission" date="2019-03" db="EMBL/GenBank/DDBJ databases">
        <title>Genomic Encyclopedia of Type Strains, Phase IV (KMG-IV): sequencing the most valuable type-strain genomes for metagenomic binning, comparative biology and taxonomic classification.</title>
        <authorList>
            <person name="Goeker M."/>
        </authorList>
    </citation>
    <scope>NUCLEOTIDE SEQUENCE [LARGE SCALE GENOMIC DNA]</scope>
    <source>
        <strain evidence="5 6">DSM 11603</strain>
    </source>
</reference>
<evidence type="ECO:0000256" key="1">
    <source>
        <dbReference type="ARBA" id="ARBA00012528"/>
    </source>
</evidence>
<evidence type="ECO:0000256" key="2">
    <source>
        <dbReference type="ARBA" id="ARBA00034247"/>
    </source>
</evidence>
<sequence length="377" mass="41750">MLPIRTGLTAGPEQGSNESPMQPAAAPQQMPQKDTAGTVLATMRKLGVTGLPRNYEIFYEALTGSNPALGLAVIALGNHPTQHQLDDISRRFFAQHHGQGVVEQAREVVARELEEVAALLRSERTQVEKYGRILNETSDGLSSRSSISRELLHKIVGAVATATSSTLERGKLVESALSDKSAELEAVKCKLEEYKRLADTDPLTQILNRRAFDKEIARIYSNRKDILFNALILADIDNFKKINDRFGHPVGDRIIRTIADIFQSSVRRDVFVARTGGEEFAMIVEGSSEDTTVEIAERLRKLVEQTRFVDPATGADYGPVTVSMGICMANEADTADDLYIKADRALYRSKVGGRNRVTRHSSLPNHSSNKWLLYRKD</sequence>
<organism evidence="5 6">
    <name type="scientific">Aquamicrobium defluvii</name>
    <dbReference type="NCBI Taxonomy" id="69279"/>
    <lineage>
        <taxon>Bacteria</taxon>
        <taxon>Pseudomonadati</taxon>
        <taxon>Pseudomonadota</taxon>
        <taxon>Alphaproteobacteria</taxon>
        <taxon>Hyphomicrobiales</taxon>
        <taxon>Phyllobacteriaceae</taxon>
        <taxon>Aquamicrobium</taxon>
    </lineage>
</organism>
<evidence type="ECO:0000313" key="6">
    <source>
        <dbReference type="Proteomes" id="UP000294958"/>
    </source>
</evidence>
<dbReference type="SMART" id="SM00267">
    <property type="entry name" value="GGDEF"/>
    <property type="match status" value="1"/>
</dbReference>
<dbReference type="SUPFAM" id="SSF55073">
    <property type="entry name" value="Nucleotide cyclase"/>
    <property type="match status" value="1"/>
</dbReference>
<dbReference type="PANTHER" id="PTHR45138:SF9">
    <property type="entry name" value="DIGUANYLATE CYCLASE DGCM-RELATED"/>
    <property type="match status" value="1"/>
</dbReference>
<dbReference type="NCBIfam" id="TIGR00254">
    <property type="entry name" value="GGDEF"/>
    <property type="match status" value="1"/>
</dbReference>
<dbReference type="AlphaFoldDB" id="A0A4R6YFA6"/>
<comment type="catalytic activity">
    <reaction evidence="2">
        <text>2 GTP = 3',3'-c-di-GMP + 2 diphosphate</text>
        <dbReference type="Rhea" id="RHEA:24898"/>
        <dbReference type="ChEBI" id="CHEBI:33019"/>
        <dbReference type="ChEBI" id="CHEBI:37565"/>
        <dbReference type="ChEBI" id="CHEBI:58805"/>
        <dbReference type="EC" id="2.7.7.65"/>
    </reaction>
</comment>
<protein>
    <recommendedName>
        <fullName evidence="1">diguanylate cyclase</fullName>
        <ecNumber evidence="1">2.7.7.65</ecNumber>
    </recommendedName>
</protein>
<feature type="compositionally biased region" description="Low complexity" evidence="3">
    <location>
        <begin position="20"/>
        <end position="32"/>
    </location>
</feature>
<dbReference type="InterPro" id="IPR029787">
    <property type="entry name" value="Nucleotide_cyclase"/>
</dbReference>
<dbReference type="PROSITE" id="PS50887">
    <property type="entry name" value="GGDEF"/>
    <property type="match status" value="1"/>
</dbReference>
<dbReference type="FunFam" id="3.30.70.270:FF:000001">
    <property type="entry name" value="Diguanylate cyclase domain protein"/>
    <property type="match status" value="1"/>
</dbReference>
<feature type="domain" description="GGDEF" evidence="4">
    <location>
        <begin position="227"/>
        <end position="362"/>
    </location>
</feature>
<name>A0A4R6YFA6_9HYPH</name>
<gene>
    <name evidence="5" type="ORF">DES43_11136</name>
</gene>
<feature type="region of interest" description="Disordered" evidence="3">
    <location>
        <begin position="1"/>
        <end position="32"/>
    </location>
</feature>
<dbReference type="EMBL" id="SNZF01000011">
    <property type="protein sequence ID" value="TDR35035.1"/>
    <property type="molecule type" value="Genomic_DNA"/>
</dbReference>
<accession>A0A4R6YFA6</accession>
<dbReference type="InterPro" id="IPR050469">
    <property type="entry name" value="Diguanylate_Cyclase"/>
</dbReference>